<keyword evidence="4" id="KW-0378">Hydrolase</keyword>
<dbReference type="AlphaFoldDB" id="A0A8B8D1K5"/>
<dbReference type="KEGG" id="cvn:111123546"/>
<keyword evidence="3 11" id="KW-0732">Signal</keyword>
<proteinExistence type="inferred from homology"/>
<keyword evidence="7" id="KW-0458">Lysosome</keyword>
<comment type="subcellular location">
    <subcellularLocation>
        <location evidence="1">Lysosome</location>
    </subcellularLocation>
</comment>
<dbReference type="GO" id="GO:0016790">
    <property type="term" value="F:thiolester hydrolase activity"/>
    <property type="evidence" value="ECO:0007669"/>
    <property type="project" value="UniProtKB-ARBA"/>
</dbReference>
<sequence length="297" mass="34159">MLCNRKMFLVVLLHVFTLSFLLAANFKLSPGPKAIVFIHGILGNYQEGSDIQKWVAEVHPDTPFYSIALYQRIKSLAPLWKQVDIIRKEVEGIMNNHSDGIHLICFSQGGLICRGILSTTQHNVDTFISLSSPLAGQYGDTSYLKYLFPNFLKSEIYKVFYSKTGQDLSIGNYWKDPHHLELYQKHSNFLAPLNNDTYTSEINDYKKNFLRLSRIVLIGGPDDGVITPWESSHFAFYDSNEKVVEFNQQRYFTEDSFGLKTLFNEGKIKIYVIPGVQHIHWHSNRTVFNSAILPWLI</sequence>
<dbReference type="PANTHER" id="PTHR11247">
    <property type="entry name" value="PALMITOYL-PROTEIN THIOESTERASE/DOLICHYLDIPHOSPHATASE 1"/>
    <property type="match status" value="1"/>
</dbReference>
<dbReference type="GeneID" id="111123546"/>
<feature type="signal peptide" evidence="11">
    <location>
        <begin position="1"/>
        <end position="23"/>
    </location>
</feature>
<keyword evidence="6" id="KW-0325">Glycoprotein</keyword>
<dbReference type="OrthoDB" id="155976at2759"/>
<dbReference type="GO" id="GO:0005764">
    <property type="term" value="C:lysosome"/>
    <property type="evidence" value="ECO:0007669"/>
    <property type="project" value="UniProtKB-SubCell"/>
</dbReference>
<dbReference type="Pfam" id="PF02089">
    <property type="entry name" value="Palm_thioest"/>
    <property type="match status" value="1"/>
</dbReference>
<comment type="catalytic activity">
    <reaction evidence="9">
        <text>S-hexadecanoyl-N-acetylcysteamine + H2O = N-acetylcysteamine + hexadecanoate + H(+)</text>
        <dbReference type="Rhea" id="RHEA:84099"/>
        <dbReference type="ChEBI" id="CHEBI:7896"/>
        <dbReference type="ChEBI" id="CHEBI:15377"/>
        <dbReference type="ChEBI" id="CHEBI:15378"/>
        <dbReference type="ChEBI" id="CHEBI:74410"/>
        <dbReference type="ChEBI" id="CHEBI:233601"/>
    </reaction>
</comment>
<evidence type="ECO:0000313" key="13">
    <source>
        <dbReference type="RefSeq" id="XP_022321645.1"/>
    </source>
</evidence>
<comment type="function">
    <text evidence="10">Catalyzes the cleavage of thioester bonds from S-palmitoyl-CoA or S-palmitoyl-N-acetylcysteamine (unbranched structures) but does not have activity against palmitoylcysteine or palmitoylated proteins, branched structures or bulky head groups. Conversely, hydrolyzes both long and short chain fatty acyl-CoA substrate.</text>
</comment>
<dbReference type="InterPro" id="IPR029058">
    <property type="entry name" value="AB_hydrolase_fold"/>
</dbReference>
<dbReference type="GO" id="GO:0098599">
    <property type="term" value="F:palmitoyl hydrolase activity"/>
    <property type="evidence" value="ECO:0007669"/>
    <property type="project" value="InterPro"/>
</dbReference>
<dbReference type="FunFam" id="3.40.50.1820:FF:000037">
    <property type="entry name" value="Lysosomal thioesterase PPT2 homolog"/>
    <property type="match status" value="1"/>
</dbReference>
<dbReference type="SUPFAM" id="SSF53474">
    <property type="entry name" value="alpha/beta-Hydrolases"/>
    <property type="match status" value="1"/>
</dbReference>
<name>A0A8B8D1K5_CRAVI</name>
<accession>A0A8B8D1K5</accession>
<dbReference type="RefSeq" id="XP_022321645.1">
    <property type="nucleotide sequence ID" value="XM_022465937.1"/>
</dbReference>
<organism evidence="12 13">
    <name type="scientific">Crassostrea virginica</name>
    <name type="common">Eastern oyster</name>
    <dbReference type="NCBI Taxonomy" id="6565"/>
    <lineage>
        <taxon>Eukaryota</taxon>
        <taxon>Metazoa</taxon>
        <taxon>Spiralia</taxon>
        <taxon>Lophotrochozoa</taxon>
        <taxon>Mollusca</taxon>
        <taxon>Bivalvia</taxon>
        <taxon>Autobranchia</taxon>
        <taxon>Pteriomorphia</taxon>
        <taxon>Ostreida</taxon>
        <taxon>Ostreoidea</taxon>
        <taxon>Ostreidae</taxon>
        <taxon>Crassostrea</taxon>
    </lineage>
</organism>
<dbReference type="EC" id="3.1.2.2" evidence="8"/>
<evidence type="ECO:0000313" key="12">
    <source>
        <dbReference type="Proteomes" id="UP000694844"/>
    </source>
</evidence>
<evidence type="ECO:0000256" key="9">
    <source>
        <dbReference type="ARBA" id="ARBA00093223"/>
    </source>
</evidence>
<evidence type="ECO:0000256" key="6">
    <source>
        <dbReference type="ARBA" id="ARBA00023180"/>
    </source>
</evidence>
<evidence type="ECO:0000256" key="10">
    <source>
        <dbReference type="ARBA" id="ARBA00093353"/>
    </source>
</evidence>
<reference evidence="13" key="1">
    <citation type="submission" date="2025-08" db="UniProtKB">
        <authorList>
            <consortium name="RefSeq"/>
        </authorList>
    </citation>
    <scope>IDENTIFICATION</scope>
    <source>
        <tissue evidence="13">Whole sample</tissue>
    </source>
</reference>
<dbReference type="InterPro" id="IPR002472">
    <property type="entry name" value="Palm_thioest"/>
</dbReference>
<gene>
    <name evidence="13" type="primary">LOC111123546</name>
</gene>
<evidence type="ECO:0000256" key="3">
    <source>
        <dbReference type="ARBA" id="ARBA00022729"/>
    </source>
</evidence>
<dbReference type="PRINTS" id="PR00414">
    <property type="entry name" value="PPTHIESTRASE"/>
</dbReference>
<dbReference type="Proteomes" id="UP000694844">
    <property type="component" value="Chromosome 3"/>
</dbReference>
<feature type="chain" id="PRO_5034691143" description="palmitoyl-CoA hydrolase" evidence="11">
    <location>
        <begin position="24"/>
        <end position="297"/>
    </location>
</feature>
<evidence type="ECO:0000256" key="8">
    <source>
        <dbReference type="ARBA" id="ARBA00038848"/>
    </source>
</evidence>
<protein>
    <recommendedName>
        <fullName evidence="8">palmitoyl-CoA hydrolase</fullName>
        <ecNumber evidence="8">3.1.2.2</ecNumber>
    </recommendedName>
</protein>
<evidence type="ECO:0000256" key="4">
    <source>
        <dbReference type="ARBA" id="ARBA00022801"/>
    </source>
</evidence>
<dbReference type="PANTHER" id="PTHR11247:SF27">
    <property type="entry name" value="LYSOSOMAL THIOESTERASE PPT2"/>
    <property type="match status" value="1"/>
</dbReference>
<evidence type="ECO:0000256" key="5">
    <source>
        <dbReference type="ARBA" id="ARBA00023157"/>
    </source>
</evidence>
<evidence type="ECO:0000256" key="2">
    <source>
        <dbReference type="ARBA" id="ARBA00010758"/>
    </source>
</evidence>
<comment type="similarity">
    <text evidence="2">Belongs to the palmitoyl-protein thioesterase family.</text>
</comment>
<dbReference type="Gene3D" id="3.40.50.1820">
    <property type="entry name" value="alpha/beta hydrolase"/>
    <property type="match status" value="1"/>
</dbReference>
<keyword evidence="5" id="KW-1015">Disulfide bond</keyword>
<keyword evidence="12" id="KW-1185">Reference proteome</keyword>
<evidence type="ECO:0000256" key="7">
    <source>
        <dbReference type="ARBA" id="ARBA00023228"/>
    </source>
</evidence>
<evidence type="ECO:0000256" key="11">
    <source>
        <dbReference type="SAM" id="SignalP"/>
    </source>
</evidence>
<evidence type="ECO:0000256" key="1">
    <source>
        <dbReference type="ARBA" id="ARBA00004371"/>
    </source>
</evidence>